<accession>A0ABS7ZUP2</accession>
<gene>
    <name evidence="1" type="ORF">I9W95_17820</name>
</gene>
<comment type="caution">
    <text evidence="1">The sequence shown here is derived from an EMBL/GenBank/DDBJ whole genome shotgun (WGS) entry which is preliminary data.</text>
</comment>
<proteinExistence type="predicted"/>
<keyword evidence="2" id="KW-1185">Reference proteome</keyword>
<protein>
    <submittedName>
        <fullName evidence="1">Uncharacterized protein</fullName>
    </submittedName>
</protein>
<dbReference type="RefSeq" id="WP_225677415.1">
    <property type="nucleotide sequence ID" value="NZ_JAEDAH010000105.1"/>
</dbReference>
<evidence type="ECO:0000313" key="1">
    <source>
        <dbReference type="EMBL" id="MCA6065459.1"/>
    </source>
</evidence>
<dbReference type="Proteomes" id="UP000714380">
    <property type="component" value="Unassembled WGS sequence"/>
</dbReference>
<sequence>MNTLEMYLHEKLKSEIGDHNLKPQYSIGFSQGDGCAFEGTMNMDDILNVLTHLNDVRSAATVMRWKEYLDWYLEFDSGKRYVSQGASLSLASSFGLYNDVDGGDSNSNAIEDRVEAIFNDIRELVKSVAGDCLSDLHSILMNCYGESEPVWSFKTKHFQLKAYERQIDFDYNDLTDHFTFEDMKGLADDQYRAFNLEVRLYECNSDQAAARTMLCGIVENRDTKPGGCHLRDLVSEVVSEYRHSNQQIKATSQAA</sequence>
<name>A0ABS7ZUP2_9GAMM</name>
<dbReference type="EMBL" id="JAEDAH010000105">
    <property type="protein sequence ID" value="MCA6065459.1"/>
    <property type="molecule type" value="Genomic_DNA"/>
</dbReference>
<reference evidence="1 2" key="1">
    <citation type="submission" date="2020-12" db="EMBL/GenBank/DDBJ databases">
        <title>Novel Thalassolituus-related marine hydrocarbonoclastic bacteria mediated algae-derived hydrocarbons mineralization in twilight zone of the northern South China Sea.</title>
        <authorList>
            <person name="Dong C."/>
        </authorList>
    </citation>
    <scope>NUCLEOTIDE SEQUENCE [LARGE SCALE GENOMIC DNA]</scope>
    <source>
        <strain evidence="1 2">IMCC1826</strain>
    </source>
</reference>
<evidence type="ECO:0000313" key="2">
    <source>
        <dbReference type="Proteomes" id="UP000714380"/>
    </source>
</evidence>
<organism evidence="1 2">
    <name type="scientific">Thalassolituus marinus</name>
    <dbReference type="NCBI Taxonomy" id="671053"/>
    <lineage>
        <taxon>Bacteria</taxon>
        <taxon>Pseudomonadati</taxon>
        <taxon>Pseudomonadota</taxon>
        <taxon>Gammaproteobacteria</taxon>
        <taxon>Oceanospirillales</taxon>
        <taxon>Oceanospirillaceae</taxon>
        <taxon>Thalassolituus</taxon>
    </lineage>
</organism>